<name>A0A7W5B5M9_9BACL</name>
<keyword evidence="7 9" id="KW-1133">Transmembrane helix</keyword>
<keyword evidence="2" id="KW-0813">Transport</keyword>
<evidence type="ECO:0000256" key="2">
    <source>
        <dbReference type="ARBA" id="ARBA00022448"/>
    </source>
</evidence>
<comment type="caution">
    <text evidence="12">The sequence shown here is derived from an EMBL/GenBank/DDBJ whole genome shotgun (WGS) entry which is preliminary data.</text>
</comment>
<protein>
    <submittedName>
        <fullName evidence="12">ATP-binding cassette subfamily B protein</fullName>
    </submittedName>
</protein>
<dbReference type="PROSITE" id="PS50893">
    <property type="entry name" value="ABC_TRANSPORTER_2"/>
    <property type="match status" value="1"/>
</dbReference>
<keyword evidence="4 9" id="KW-0812">Transmembrane</keyword>
<feature type="domain" description="ABC transmembrane type-1" evidence="11">
    <location>
        <begin position="46"/>
        <end position="330"/>
    </location>
</feature>
<dbReference type="RefSeq" id="WP_343060769.1">
    <property type="nucleotide sequence ID" value="NZ_JACHXK010000031.1"/>
</dbReference>
<evidence type="ECO:0000256" key="9">
    <source>
        <dbReference type="SAM" id="Phobius"/>
    </source>
</evidence>
<feature type="transmembrane region" description="Helical" evidence="9">
    <location>
        <begin position="45"/>
        <end position="65"/>
    </location>
</feature>
<dbReference type="InterPro" id="IPR003593">
    <property type="entry name" value="AAA+_ATPase"/>
</dbReference>
<dbReference type="GO" id="GO:0015421">
    <property type="term" value="F:ABC-type oligopeptide transporter activity"/>
    <property type="evidence" value="ECO:0007669"/>
    <property type="project" value="TreeGrafter"/>
</dbReference>
<proteinExistence type="predicted"/>
<evidence type="ECO:0000259" key="10">
    <source>
        <dbReference type="PROSITE" id="PS50893"/>
    </source>
</evidence>
<evidence type="ECO:0000313" key="13">
    <source>
        <dbReference type="Proteomes" id="UP000570361"/>
    </source>
</evidence>
<dbReference type="FunFam" id="3.40.50.300:FF:000221">
    <property type="entry name" value="Multidrug ABC transporter ATP-binding protein"/>
    <property type="match status" value="1"/>
</dbReference>
<organism evidence="12 13">
    <name type="scientific">Paenibacillus phyllosphaerae</name>
    <dbReference type="NCBI Taxonomy" id="274593"/>
    <lineage>
        <taxon>Bacteria</taxon>
        <taxon>Bacillati</taxon>
        <taxon>Bacillota</taxon>
        <taxon>Bacilli</taxon>
        <taxon>Bacillales</taxon>
        <taxon>Paenibacillaceae</taxon>
        <taxon>Paenibacillus</taxon>
    </lineage>
</organism>
<gene>
    <name evidence="12" type="ORF">FHS18_006512</name>
</gene>
<dbReference type="SUPFAM" id="SSF52540">
    <property type="entry name" value="P-loop containing nucleoside triphosphate hydrolases"/>
    <property type="match status" value="1"/>
</dbReference>
<keyword evidence="8 9" id="KW-0472">Membrane</keyword>
<evidence type="ECO:0000256" key="7">
    <source>
        <dbReference type="ARBA" id="ARBA00022989"/>
    </source>
</evidence>
<accession>A0A7W5B5M9</accession>
<keyword evidence="5" id="KW-0547">Nucleotide-binding</keyword>
<dbReference type="InterPro" id="IPR017871">
    <property type="entry name" value="ABC_transporter-like_CS"/>
</dbReference>
<dbReference type="InterPro" id="IPR011527">
    <property type="entry name" value="ABC1_TM_dom"/>
</dbReference>
<dbReference type="PANTHER" id="PTHR43394:SF1">
    <property type="entry name" value="ATP-BINDING CASSETTE SUB-FAMILY B MEMBER 10, MITOCHONDRIAL"/>
    <property type="match status" value="1"/>
</dbReference>
<dbReference type="InterPro" id="IPR036640">
    <property type="entry name" value="ABC1_TM_sf"/>
</dbReference>
<feature type="transmembrane region" description="Helical" evidence="9">
    <location>
        <begin position="162"/>
        <end position="181"/>
    </location>
</feature>
<dbReference type="InterPro" id="IPR039421">
    <property type="entry name" value="Type_1_exporter"/>
</dbReference>
<evidence type="ECO:0000256" key="8">
    <source>
        <dbReference type="ARBA" id="ARBA00023136"/>
    </source>
</evidence>
<dbReference type="AlphaFoldDB" id="A0A7W5B5M9"/>
<dbReference type="Pfam" id="PF00005">
    <property type="entry name" value="ABC_tran"/>
    <property type="match status" value="1"/>
</dbReference>
<evidence type="ECO:0000313" key="12">
    <source>
        <dbReference type="EMBL" id="MBB3114391.1"/>
    </source>
</evidence>
<evidence type="ECO:0000256" key="4">
    <source>
        <dbReference type="ARBA" id="ARBA00022692"/>
    </source>
</evidence>
<keyword evidence="3" id="KW-1003">Cell membrane</keyword>
<feature type="transmembrane region" description="Helical" evidence="9">
    <location>
        <begin position="270"/>
        <end position="295"/>
    </location>
</feature>
<evidence type="ECO:0000256" key="6">
    <source>
        <dbReference type="ARBA" id="ARBA00022840"/>
    </source>
</evidence>
<feature type="domain" description="ABC transporter" evidence="10">
    <location>
        <begin position="365"/>
        <end position="598"/>
    </location>
</feature>
<feature type="transmembrane region" description="Helical" evidence="9">
    <location>
        <begin position="85"/>
        <end position="105"/>
    </location>
</feature>
<evidence type="ECO:0000256" key="1">
    <source>
        <dbReference type="ARBA" id="ARBA00004651"/>
    </source>
</evidence>
<dbReference type="Gene3D" id="1.20.1560.10">
    <property type="entry name" value="ABC transporter type 1, transmembrane domain"/>
    <property type="match status" value="1"/>
</dbReference>
<dbReference type="PROSITE" id="PS00211">
    <property type="entry name" value="ABC_TRANSPORTER_1"/>
    <property type="match status" value="1"/>
</dbReference>
<dbReference type="Pfam" id="PF00664">
    <property type="entry name" value="ABC_membrane"/>
    <property type="match status" value="1"/>
</dbReference>
<dbReference type="GO" id="GO:0005886">
    <property type="term" value="C:plasma membrane"/>
    <property type="evidence" value="ECO:0007669"/>
    <property type="project" value="UniProtKB-SubCell"/>
</dbReference>
<dbReference type="GO" id="GO:0016887">
    <property type="term" value="F:ATP hydrolysis activity"/>
    <property type="evidence" value="ECO:0007669"/>
    <property type="project" value="InterPro"/>
</dbReference>
<dbReference type="InterPro" id="IPR003439">
    <property type="entry name" value="ABC_transporter-like_ATP-bd"/>
</dbReference>
<feature type="transmembrane region" description="Helical" evidence="9">
    <location>
        <begin position="307"/>
        <end position="328"/>
    </location>
</feature>
<comment type="subcellular location">
    <subcellularLocation>
        <location evidence="1">Cell membrane</location>
        <topology evidence="1">Multi-pass membrane protein</topology>
    </subcellularLocation>
</comment>
<sequence>MERTERNVLAGRTYEDTFKQATQQQGEQSAIRFLISLYKGNFRNLLISVLFLIIKSLPVYALPIVTSNIINIATNPGEHAIRSLWINFAVIAVIIAQNIPTHAWYVSYMSRASRHVEAGLRSALVRKLQQLSITYHRDLQSGRLQSKVLRDVEAVEQLSKQVMLSLLPAVFNIIVAVGITVSHSWSVSMFFILTIPISVVLVSIFRRKIRRTNSEFRQEIEQMSSRMSEMVEMIPVTRAHGLEKVEIQRIDDTLRNIQGKGRKLDLLEAYFGASNWVTFQIFQVLCLFFTAILAYRGQIPVGDIVMYQGFFNMILASITGLMTIYPNIAKGFESIRSISEILKSQEIERNQGKLKLTSLRGEFSFQQVQLIYPGSEHHVLEEVNLEVQPGECIAFVGASGAGKSTILNLVIGFLQPTGGKIMVDGVDLDTIDLRTYRKFLAVVPQTNILFSGSIRDNICYGLKDIPEERIEEAIRMANLEELVARLPKGLDTMVGEHGGKLSGGQRQRIAIARALIRDPRVIILDEATSALDNASEFHVQKAMQELIKGRTTFIVAHRLSTIRDADRIVVMKNGRVAEVGTFDELIARKGEFYNLKQLQI</sequence>
<dbReference type="SUPFAM" id="SSF90123">
    <property type="entry name" value="ABC transporter transmembrane region"/>
    <property type="match status" value="1"/>
</dbReference>
<evidence type="ECO:0000259" key="11">
    <source>
        <dbReference type="PROSITE" id="PS50929"/>
    </source>
</evidence>
<dbReference type="InterPro" id="IPR027417">
    <property type="entry name" value="P-loop_NTPase"/>
</dbReference>
<dbReference type="PANTHER" id="PTHR43394">
    <property type="entry name" value="ATP-DEPENDENT PERMEASE MDL1, MITOCHONDRIAL"/>
    <property type="match status" value="1"/>
</dbReference>
<evidence type="ECO:0000256" key="5">
    <source>
        <dbReference type="ARBA" id="ARBA00022741"/>
    </source>
</evidence>
<dbReference type="Proteomes" id="UP000570361">
    <property type="component" value="Unassembled WGS sequence"/>
</dbReference>
<dbReference type="SMART" id="SM00382">
    <property type="entry name" value="AAA"/>
    <property type="match status" value="1"/>
</dbReference>
<dbReference type="GO" id="GO:0005524">
    <property type="term" value="F:ATP binding"/>
    <property type="evidence" value="ECO:0007669"/>
    <property type="project" value="UniProtKB-KW"/>
</dbReference>
<dbReference type="EMBL" id="JACHXK010000031">
    <property type="protein sequence ID" value="MBB3114391.1"/>
    <property type="molecule type" value="Genomic_DNA"/>
</dbReference>
<keyword evidence="13" id="KW-1185">Reference proteome</keyword>
<keyword evidence="6 12" id="KW-0067">ATP-binding</keyword>
<evidence type="ECO:0000256" key="3">
    <source>
        <dbReference type="ARBA" id="ARBA00022475"/>
    </source>
</evidence>
<dbReference type="Gene3D" id="3.40.50.300">
    <property type="entry name" value="P-loop containing nucleotide triphosphate hydrolases"/>
    <property type="match status" value="1"/>
</dbReference>
<dbReference type="CDD" id="cd07346">
    <property type="entry name" value="ABC_6TM_exporters"/>
    <property type="match status" value="1"/>
</dbReference>
<dbReference type="PROSITE" id="PS50929">
    <property type="entry name" value="ABC_TM1F"/>
    <property type="match status" value="1"/>
</dbReference>
<reference evidence="12 13" key="1">
    <citation type="submission" date="2020-08" db="EMBL/GenBank/DDBJ databases">
        <title>Genomic Encyclopedia of Type Strains, Phase III (KMG-III): the genomes of soil and plant-associated and newly described type strains.</title>
        <authorList>
            <person name="Whitman W."/>
        </authorList>
    </citation>
    <scope>NUCLEOTIDE SEQUENCE [LARGE SCALE GENOMIC DNA]</scope>
    <source>
        <strain evidence="12 13">CECT 5862</strain>
    </source>
</reference>
<feature type="transmembrane region" description="Helical" evidence="9">
    <location>
        <begin position="187"/>
        <end position="205"/>
    </location>
</feature>